<name>A0AAE0GFE4_9CHLO</name>
<accession>A0AAE0GFE4</accession>
<gene>
    <name evidence="1" type="ORF">CYMTET_14891</name>
</gene>
<sequence length="167" mass="19058">MASTLKQQAGNEWFENSVAFVMAYDGRMQRSNVEPCLYFIRDATLTVLILAYVNDYFITTNAKDWRLAQRLSTTVELLGPEGATTGWVHVAPQGQHHYCEYGEQARHHGAKPVAGVFRAATELVAEHIPGVENTLSDRLSPYVWRKDYSNDWQFRRDQFQSVQGMLT</sequence>
<dbReference type="AlphaFoldDB" id="A0AAE0GFE4"/>
<comment type="caution">
    <text evidence="1">The sequence shown here is derived from an EMBL/GenBank/DDBJ whole genome shotgun (WGS) entry which is preliminary data.</text>
</comment>
<organism evidence="1 2">
    <name type="scientific">Cymbomonas tetramitiformis</name>
    <dbReference type="NCBI Taxonomy" id="36881"/>
    <lineage>
        <taxon>Eukaryota</taxon>
        <taxon>Viridiplantae</taxon>
        <taxon>Chlorophyta</taxon>
        <taxon>Pyramimonadophyceae</taxon>
        <taxon>Pyramimonadales</taxon>
        <taxon>Pyramimonadaceae</taxon>
        <taxon>Cymbomonas</taxon>
    </lineage>
</organism>
<keyword evidence="2" id="KW-1185">Reference proteome</keyword>
<protein>
    <submittedName>
        <fullName evidence="1">Uncharacterized protein</fullName>
    </submittedName>
</protein>
<evidence type="ECO:0000313" key="1">
    <source>
        <dbReference type="EMBL" id="KAK3277091.1"/>
    </source>
</evidence>
<dbReference type="EMBL" id="LGRX02006256">
    <property type="protein sequence ID" value="KAK3277091.1"/>
    <property type="molecule type" value="Genomic_DNA"/>
</dbReference>
<evidence type="ECO:0000313" key="2">
    <source>
        <dbReference type="Proteomes" id="UP001190700"/>
    </source>
</evidence>
<proteinExistence type="predicted"/>
<reference evidence="1 2" key="1">
    <citation type="journal article" date="2015" name="Genome Biol. Evol.">
        <title>Comparative Genomics of a Bacterivorous Green Alga Reveals Evolutionary Causalities and Consequences of Phago-Mixotrophic Mode of Nutrition.</title>
        <authorList>
            <person name="Burns J.A."/>
            <person name="Paasch A."/>
            <person name="Narechania A."/>
            <person name="Kim E."/>
        </authorList>
    </citation>
    <scope>NUCLEOTIDE SEQUENCE [LARGE SCALE GENOMIC DNA]</scope>
    <source>
        <strain evidence="1 2">PLY_AMNH</strain>
    </source>
</reference>
<dbReference type="Proteomes" id="UP001190700">
    <property type="component" value="Unassembled WGS sequence"/>
</dbReference>